<dbReference type="EMBL" id="JACXIY010000062">
    <property type="protein sequence ID" value="MBD2872842.1"/>
    <property type="molecule type" value="Genomic_DNA"/>
</dbReference>
<protein>
    <submittedName>
        <fullName evidence="4">DinB family protein</fullName>
    </submittedName>
</protein>
<organism evidence="4 5">
    <name type="scientific">Paenibacillus arenilitoris</name>
    <dbReference type="NCBI Taxonomy" id="2772299"/>
    <lineage>
        <taxon>Bacteria</taxon>
        <taxon>Bacillati</taxon>
        <taxon>Bacillota</taxon>
        <taxon>Bacilli</taxon>
        <taxon>Bacillales</taxon>
        <taxon>Paenibacillaceae</taxon>
        <taxon>Paenibacillus</taxon>
    </lineage>
</organism>
<evidence type="ECO:0000256" key="2">
    <source>
        <dbReference type="ARBA" id="ARBA00022723"/>
    </source>
</evidence>
<accession>A0A927CTB3</accession>
<proteinExistence type="inferred from homology"/>
<dbReference type="InterPro" id="IPR034660">
    <property type="entry name" value="DinB/YfiT-like"/>
</dbReference>
<keyword evidence="2 3" id="KW-0479">Metal-binding</keyword>
<evidence type="ECO:0000256" key="3">
    <source>
        <dbReference type="PIRSR" id="PIRSR607837-1"/>
    </source>
</evidence>
<dbReference type="InterPro" id="IPR007837">
    <property type="entry name" value="DinB"/>
</dbReference>
<gene>
    <name evidence="4" type="ORF">IDH41_30205</name>
</gene>
<name>A0A927CTB3_9BACL</name>
<evidence type="ECO:0000313" key="4">
    <source>
        <dbReference type="EMBL" id="MBD2872842.1"/>
    </source>
</evidence>
<evidence type="ECO:0000313" key="5">
    <source>
        <dbReference type="Proteomes" id="UP000632125"/>
    </source>
</evidence>
<dbReference type="AlphaFoldDB" id="A0A927CTB3"/>
<comment type="similarity">
    <text evidence="1">Belongs to the DinB family.</text>
</comment>
<reference evidence="4" key="1">
    <citation type="submission" date="2020-09" db="EMBL/GenBank/DDBJ databases">
        <title>A novel bacterium of genus Paenibacillus, isolated from South China Sea.</title>
        <authorList>
            <person name="Huang H."/>
            <person name="Mo K."/>
            <person name="Hu Y."/>
        </authorList>
    </citation>
    <scope>NUCLEOTIDE SEQUENCE</scope>
    <source>
        <strain evidence="4">IB182493</strain>
    </source>
</reference>
<dbReference type="Proteomes" id="UP000632125">
    <property type="component" value="Unassembled WGS sequence"/>
</dbReference>
<feature type="binding site" evidence="3">
    <location>
        <position position="48"/>
    </location>
    <ligand>
        <name>a divalent metal cation</name>
        <dbReference type="ChEBI" id="CHEBI:60240"/>
    </ligand>
</feature>
<evidence type="ECO:0000256" key="1">
    <source>
        <dbReference type="ARBA" id="ARBA00008635"/>
    </source>
</evidence>
<comment type="caution">
    <text evidence="4">The sequence shown here is derived from an EMBL/GenBank/DDBJ whole genome shotgun (WGS) entry which is preliminary data.</text>
</comment>
<dbReference type="SUPFAM" id="SSF109854">
    <property type="entry name" value="DinB/YfiT-like putative metalloenzymes"/>
    <property type="match status" value="1"/>
</dbReference>
<dbReference type="Gene3D" id="1.20.120.450">
    <property type="entry name" value="dinb family like domain"/>
    <property type="match status" value="1"/>
</dbReference>
<dbReference type="GO" id="GO:0046872">
    <property type="term" value="F:metal ion binding"/>
    <property type="evidence" value="ECO:0007669"/>
    <property type="project" value="UniProtKB-KW"/>
</dbReference>
<keyword evidence="5" id="KW-1185">Reference proteome</keyword>
<dbReference type="RefSeq" id="WP_190867904.1">
    <property type="nucleotide sequence ID" value="NZ_JACXIY010000062.1"/>
</dbReference>
<feature type="binding site" evidence="3">
    <location>
        <position position="139"/>
    </location>
    <ligand>
        <name>a divalent metal cation</name>
        <dbReference type="ChEBI" id="CHEBI:60240"/>
    </ligand>
</feature>
<dbReference type="PANTHER" id="PTHR37302:SF1">
    <property type="entry name" value="PROTEIN DINB"/>
    <property type="match status" value="1"/>
</dbReference>
<sequence>MKAYLEQQYDYHVWANEKVFDRLKELPEEVYTREVQSVFSTIHKAMEHIYVIDSGWLDLMASGGVSEMTPAYIERLQASVKRLTDATAGKNAAQMQELFRELAERFRPCLDGLHNLEGLCAYGAFEARYADLIQHVVNHGTYHRGNIAAMLRQMGHSGTQTDYSLYLYTMKR</sequence>
<dbReference type="PANTHER" id="PTHR37302">
    <property type="entry name" value="SLR1116 PROTEIN"/>
    <property type="match status" value="1"/>
</dbReference>
<dbReference type="Pfam" id="PF05163">
    <property type="entry name" value="DinB"/>
    <property type="match status" value="1"/>
</dbReference>
<feature type="binding site" evidence="3">
    <location>
        <position position="143"/>
    </location>
    <ligand>
        <name>a divalent metal cation</name>
        <dbReference type="ChEBI" id="CHEBI:60240"/>
    </ligand>
</feature>